<keyword evidence="1" id="KW-0175">Coiled coil</keyword>
<gene>
    <name evidence="3" type="ORF">CAMPLR22A2D_LOCUS3483</name>
</gene>
<proteinExistence type="predicted"/>
<feature type="coiled-coil region" evidence="1">
    <location>
        <begin position="7"/>
        <end position="78"/>
    </location>
</feature>
<dbReference type="Proteomes" id="UP000280104">
    <property type="component" value="Chromosome II"/>
</dbReference>
<evidence type="ECO:0000256" key="2">
    <source>
        <dbReference type="SAM" id="MobiDB-lite"/>
    </source>
</evidence>
<feature type="region of interest" description="Disordered" evidence="2">
    <location>
        <begin position="158"/>
        <end position="190"/>
    </location>
</feature>
<accession>A0A7H4LJT2</accession>
<name>A0A7H4LJT2_WHEAT</name>
<organism evidence="3 4">
    <name type="scientific">Triticum aestivum</name>
    <name type="common">Wheat</name>
    <dbReference type="NCBI Taxonomy" id="4565"/>
    <lineage>
        <taxon>Eukaryota</taxon>
        <taxon>Viridiplantae</taxon>
        <taxon>Streptophyta</taxon>
        <taxon>Embryophyta</taxon>
        <taxon>Tracheophyta</taxon>
        <taxon>Spermatophyta</taxon>
        <taxon>Magnoliopsida</taxon>
        <taxon>Liliopsida</taxon>
        <taxon>Poales</taxon>
        <taxon>Poaceae</taxon>
        <taxon>BOP clade</taxon>
        <taxon>Pooideae</taxon>
        <taxon>Triticodae</taxon>
        <taxon>Triticeae</taxon>
        <taxon>Triticinae</taxon>
        <taxon>Triticum</taxon>
    </lineage>
</organism>
<evidence type="ECO:0000256" key="1">
    <source>
        <dbReference type="SAM" id="Coils"/>
    </source>
</evidence>
<reference evidence="3 4" key="1">
    <citation type="submission" date="2018-05" db="EMBL/GenBank/DDBJ databases">
        <authorList>
            <person name="Thind KAUR A."/>
        </authorList>
    </citation>
    <scope>NUCLEOTIDE SEQUENCE [LARGE SCALE GENOMIC DNA]</scope>
</reference>
<sequence>MARNQDAAAEERRLAAEERRVAAEERKVALEERKVGMKERSRLLDWEKYLFFMDTSILNEAQKEYVNLAREEVLIQKRAMIHGMGGGGLGGMGGIGGFGATMGGMGAMGGFGATMETMGGMGGFGAPPGGMGGMSFVSLMGGMGVPPGGMGGMSSGVPHIPSHEDAVEDLANTFRASHDDAAHDNEEEEE</sequence>
<evidence type="ECO:0000313" key="4">
    <source>
        <dbReference type="Proteomes" id="UP000280104"/>
    </source>
</evidence>
<dbReference type="AlphaFoldDB" id="A0A7H4LJT2"/>
<protein>
    <submittedName>
        <fullName evidence="3">Uncharacterized protein</fullName>
    </submittedName>
</protein>
<evidence type="ECO:0000313" key="3">
    <source>
        <dbReference type="EMBL" id="SPT18870.1"/>
    </source>
</evidence>
<dbReference type="EMBL" id="LS480641">
    <property type="protein sequence ID" value="SPT18870.1"/>
    <property type="molecule type" value="Genomic_DNA"/>
</dbReference>